<dbReference type="EMBL" id="FNON01000001">
    <property type="protein sequence ID" value="SDW42877.1"/>
    <property type="molecule type" value="Genomic_DNA"/>
</dbReference>
<evidence type="ECO:0000313" key="1">
    <source>
        <dbReference type="EMBL" id="SDW42877.1"/>
    </source>
</evidence>
<gene>
    <name evidence="1" type="ORF">SAMN05421504_101554</name>
</gene>
<protein>
    <submittedName>
        <fullName evidence="1">Uncharacterized protein</fullName>
    </submittedName>
</protein>
<keyword evidence="2" id="KW-1185">Reference proteome</keyword>
<proteinExistence type="predicted"/>
<sequence length="82" mass="8738">MTVSAQPRPWSITLIVNGREPSTGRSVPIAVGVTQDVGGAHLTLRVENGPDIRLTMAEAALLRHHLATAVLEQYHLDADSAS</sequence>
<dbReference type="AlphaFoldDB" id="A0A1H2TGI0"/>
<evidence type="ECO:0000313" key="2">
    <source>
        <dbReference type="Proteomes" id="UP000199515"/>
    </source>
</evidence>
<reference evidence="1 2" key="1">
    <citation type="submission" date="2016-10" db="EMBL/GenBank/DDBJ databases">
        <authorList>
            <person name="de Groot N.N."/>
        </authorList>
    </citation>
    <scope>NUCLEOTIDE SEQUENCE [LARGE SCALE GENOMIC DNA]</scope>
    <source>
        <strain evidence="1 2">CPCC 202699</strain>
    </source>
</reference>
<dbReference type="Proteomes" id="UP000199515">
    <property type="component" value="Unassembled WGS sequence"/>
</dbReference>
<organism evidence="1 2">
    <name type="scientific">Amycolatopsis xylanica</name>
    <dbReference type="NCBI Taxonomy" id="589385"/>
    <lineage>
        <taxon>Bacteria</taxon>
        <taxon>Bacillati</taxon>
        <taxon>Actinomycetota</taxon>
        <taxon>Actinomycetes</taxon>
        <taxon>Pseudonocardiales</taxon>
        <taxon>Pseudonocardiaceae</taxon>
        <taxon>Amycolatopsis</taxon>
    </lineage>
</organism>
<name>A0A1H2TGI0_9PSEU</name>
<dbReference type="RefSeq" id="WP_091286140.1">
    <property type="nucleotide sequence ID" value="NZ_FNON01000001.1"/>
</dbReference>
<accession>A0A1H2TGI0</accession>